<evidence type="ECO:0000313" key="3">
    <source>
        <dbReference type="EMBL" id="GGE37115.1"/>
    </source>
</evidence>
<keyword evidence="4" id="KW-1185">Reference proteome</keyword>
<reference evidence="3" key="2">
    <citation type="submission" date="2020-09" db="EMBL/GenBank/DDBJ databases">
        <authorList>
            <person name="Sun Q."/>
            <person name="Zhou Y."/>
        </authorList>
    </citation>
    <scope>NUCLEOTIDE SEQUENCE</scope>
    <source>
        <strain evidence="3">CGMCC 1.15371</strain>
    </source>
</reference>
<accession>A0A8J2YGQ3</accession>
<dbReference type="PANTHER" id="PTHR31223">
    <property type="entry name" value="LOG FAMILY PROTEIN YJL055W"/>
    <property type="match status" value="1"/>
</dbReference>
<protein>
    <recommendedName>
        <fullName evidence="2">Cytokinin riboside 5'-monophosphate phosphoribohydrolase</fullName>
        <ecNumber evidence="2">3.2.2.n1</ecNumber>
    </recommendedName>
</protein>
<dbReference type="PANTHER" id="PTHR31223:SF70">
    <property type="entry name" value="LOG FAMILY PROTEIN YJL055W"/>
    <property type="match status" value="1"/>
</dbReference>
<dbReference type="RefSeq" id="WP_188691533.1">
    <property type="nucleotide sequence ID" value="NZ_BMIR01000005.1"/>
</dbReference>
<evidence type="ECO:0000313" key="4">
    <source>
        <dbReference type="Proteomes" id="UP000628775"/>
    </source>
</evidence>
<gene>
    <name evidence="3" type="ORF">GCM10011391_15020</name>
</gene>
<evidence type="ECO:0000256" key="1">
    <source>
        <dbReference type="ARBA" id="ARBA00006763"/>
    </source>
</evidence>
<dbReference type="GO" id="GO:0016799">
    <property type="term" value="F:hydrolase activity, hydrolyzing N-glycosyl compounds"/>
    <property type="evidence" value="ECO:0007669"/>
    <property type="project" value="TreeGrafter"/>
</dbReference>
<proteinExistence type="inferred from homology"/>
<dbReference type="GO" id="GO:0005829">
    <property type="term" value="C:cytosol"/>
    <property type="evidence" value="ECO:0007669"/>
    <property type="project" value="TreeGrafter"/>
</dbReference>
<name>A0A8J2YGQ3_9BACL</name>
<comment type="similarity">
    <text evidence="1 2">Belongs to the LOG family.</text>
</comment>
<dbReference type="Pfam" id="PF03641">
    <property type="entry name" value="Lysine_decarbox"/>
    <property type="match status" value="1"/>
</dbReference>
<dbReference type="SUPFAM" id="SSF102405">
    <property type="entry name" value="MCP/YpsA-like"/>
    <property type="match status" value="1"/>
</dbReference>
<evidence type="ECO:0000256" key="2">
    <source>
        <dbReference type="RuleBase" id="RU363015"/>
    </source>
</evidence>
<dbReference type="Proteomes" id="UP000628775">
    <property type="component" value="Unassembled WGS sequence"/>
</dbReference>
<dbReference type="GO" id="GO:0009691">
    <property type="term" value="P:cytokinin biosynthetic process"/>
    <property type="evidence" value="ECO:0007669"/>
    <property type="project" value="UniProtKB-UniRule"/>
</dbReference>
<keyword evidence="2" id="KW-0378">Hydrolase</keyword>
<keyword evidence="2" id="KW-0203">Cytokinin biosynthesis</keyword>
<dbReference type="AlphaFoldDB" id="A0A8J2YGQ3"/>
<dbReference type="Gene3D" id="3.40.50.450">
    <property type="match status" value="1"/>
</dbReference>
<dbReference type="InterPro" id="IPR031100">
    <property type="entry name" value="LOG_fam"/>
</dbReference>
<dbReference type="NCBIfam" id="TIGR00730">
    <property type="entry name" value="Rossman fold protein, TIGR00730 family"/>
    <property type="match status" value="1"/>
</dbReference>
<organism evidence="3 4">
    <name type="scientific">Pullulanibacillus camelliae</name>
    <dbReference type="NCBI Taxonomy" id="1707096"/>
    <lineage>
        <taxon>Bacteria</taxon>
        <taxon>Bacillati</taxon>
        <taxon>Bacillota</taxon>
        <taxon>Bacilli</taxon>
        <taxon>Bacillales</taxon>
        <taxon>Sporolactobacillaceae</taxon>
        <taxon>Pullulanibacillus</taxon>
    </lineage>
</organism>
<dbReference type="EC" id="3.2.2.n1" evidence="2"/>
<reference evidence="3" key="1">
    <citation type="journal article" date="2014" name="Int. J. Syst. Evol. Microbiol.">
        <title>Complete genome sequence of Corynebacterium casei LMG S-19264T (=DSM 44701T), isolated from a smear-ripened cheese.</title>
        <authorList>
            <consortium name="US DOE Joint Genome Institute (JGI-PGF)"/>
            <person name="Walter F."/>
            <person name="Albersmeier A."/>
            <person name="Kalinowski J."/>
            <person name="Ruckert C."/>
        </authorList>
    </citation>
    <scope>NUCLEOTIDE SEQUENCE</scope>
    <source>
        <strain evidence="3">CGMCC 1.15371</strain>
    </source>
</reference>
<sequence>MKCICVYAASNIGRYSGYKKGAQALGRILVNKGIRLVYGGSKMGLMGTVADEVLNQGGQAIGVMPRSLFNKEINHERLTQFIEVDTMHERKAKMGELAEGFVALPGGLGTFEELIEVFSWSQIGIHKKPIGLLNINNYFSPFLHMIEASVEAGFAQADILELLIIEEDPETLIEKMMDYERPKLSQKQQ</sequence>
<dbReference type="InterPro" id="IPR005269">
    <property type="entry name" value="LOG"/>
</dbReference>
<comment type="caution">
    <text evidence="3">The sequence shown here is derived from an EMBL/GenBank/DDBJ whole genome shotgun (WGS) entry which is preliminary data.</text>
</comment>
<dbReference type="EMBL" id="BMIR01000005">
    <property type="protein sequence ID" value="GGE37115.1"/>
    <property type="molecule type" value="Genomic_DNA"/>
</dbReference>